<protein>
    <submittedName>
        <fullName evidence="8">Response regulator</fullName>
    </submittedName>
</protein>
<dbReference type="CDD" id="cd00383">
    <property type="entry name" value="trans_reg_C"/>
    <property type="match status" value="1"/>
</dbReference>
<evidence type="ECO:0000256" key="1">
    <source>
        <dbReference type="ARBA" id="ARBA00023125"/>
    </source>
</evidence>
<dbReference type="AlphaFoldDB" id="A0A951PAZ2"/>
<dbReference type="Pfam" id="PF00072">
    <property type="entry name" value="Response_reg"/>
    <property type="match status" value="2"/>
</dbReference>
<dbReference type="InterPro" id="IPR036641">
    <property type="entry name" value="HPT_dom_sf"/>
</dbReference>
<dbReference type="PROSITE" id="PS50894">
    <property type="entry name" value="HPT"/>
    <property type="match status" value="1"/>
</dbReference>
<feature type="modified residue" description="4-aspartylphosphate" evidence="3">
    <location>
        <position position="409"/>
    </location>
</feature>
<dbReference type="SUPFAM" id="SSF52172">
    <property type="entry name" value="CheY-like"/>
    <property type="match status" value="3"/>
</dbReference>
<evidence type="ECO:0000256" key="3">
    <source>
        <dbReference type="PROSITE-ProRule" id="PRU00169"/>
    </source>
</evidence>
<feature type="modified residue" description="Phosphohistidine" evidence="2">
    <location>
        <position position="293"/>
    </location>
</feature>
<dbReference type="Proteomes" id="UP000707356">
    <property type="component" value="Unassembled WGS sequence"/>
</dbReference>
<evidence type="ECO:0000259" key="5">
    <source>
        <dbReference type="PROSITE" id="PS50110"/>
    </source>
</evidence>
<dbReference type="CDD" id="cd00156">
    <property type="entry name" value="REC"/>
    <property type="match status" value="1"/>
</dbReference>
<dbReference type="PROSITE" id="PS51755">
    <property type="entry name" value="OMPR_PHOB"/>
    <property type="match status" value="1"/>
</dbReference>
<evidence type="ECO:0000313" key="9">
    <source>
        <dbReference type="Proteomes" id="UP000707356"/>
    </source>
</evidence>
<dbReference type="SMART" id="SM00862">
    <property type="entry name" value="Trans_reg_C"/>
    <property type="match status" value="1"/>
</dbReference>
<organism evidence="8 9">
    <name type="scientific">Pegethrix bostrychoides GSE-TBD4-15B</name>
    <dbReference type="NCBI Taxonomy" id="2839662"/>
    <lineage>
        <taxon>Bacteria</taxon>
        <taxon>Bacillati</taxon>
        <taxon>Cyanobacteriota</taxon>
        <taxon>Cyanophyceae</taxon>
        <taxon>Oculatellales</taxon>
        <taxon>Oculatellaceae</taxon>
        <taxon>Pegethrix</taxon>
    </lineage>
</organism>
<dbReference type="PANTHER" id="PTHR48111:SF15">
    <property type="entry name" value="OMPR SUBFAMILY"/>
    <property type="match status" value="1"/>
</dbReference>
<sequence length="623" mass="69284">MKILVIEDDELVARALKIILTSQNYAVEVVPNGQLGWDLIETFDYDLILLDVMMPQLDGISLCRQIRSKGFQMPILLLTRRDSSHDKAIGLDAGADDYVVKPFDPEELVARVRALLRRGGAVAQPVLEWGDLRLDPSSCEVTCGSTPLSLTPKEYALLELFLRNSRRVFSCGMILEHLWAYEEMPGEDAVRTHIKGLRQKLKAVGLPSDLVETVYGIGYRLKPDTADHQLSAQVSFQSHPPVSPQTLASINHIWQRFQPRVSQQVEILERAVSALEQSVLEQDLQQQARQEAHTLAGSLGLFGLPEGSQLAHCIEQQLQAEQPLAEATALRGWVKSLRQEIERSRADFETQAALAEDERQLLIINGDAQITQRLTSETAIWGLRATVAANITRARDKILLELPDIVILDPAIAPTLEASLSLLSELRQQVPPVPVIIWTEQCDLSERLQITRLGGRIFIPQSAPPAQVLEAVHQELHRADREKAGVMVVDDDPQLLAVVRALLTPWGFKVTTLAEPQQFWDVLEASSPDLLILDIAMPQISGIELCQVVRADARWSDLPILFVTAHTDAETVNQVFAVGADDFVSKPIVGSELVTRIVNRLERSRLSRQLAKLTQSALNHPTD</sequence>
<dbReference type="InterPro" id="IPR039420">
    <property type="entry name" value="WalR-like"/>
</dbReference>
<dbReference type="Gene3D" id="6.10.250.690">
    <property type="match status" value="1"/>
</dbReference>
<dbReference type="GO" id="GO:0006355">
    <property type="term" value="P:regulation of DNA-templated transcription"/>
    <property type="evidence" value="ECO:0007669"/>
    <property type="project" value="InterPro"/>
</dbReference>
<dbReference type="GO" id="GO:0005829">
    <property type="term" value="C:cytosol"/>
    <property type="evidence" value="ECO:0007669"/>
    <property type="project" value="TreeGrafter"/>
</dbReference>
<dbReference type="GO" id="GO:0000156">
    <property type="term" value="F:phosphorelay response regulator activity"/>
    <property type="evidence" value="ECO:0007669"/>
    <property type="project" value="TreeGrafter"/>
</dbReference>
<keyword evidence="3" id="KW-0597">Phosphoprotein</keyword>
<dbReference type="CDD" id="cd00088">
    <property type="entry name" value="HPT"/>
    <property type="match status" value="1"/>
</dbReference>
<dbReference type="PANTHER" id="PTHR48111">
    <property type="entry name" value="REGULATOR OF RPOS"/>
    <property type="match status" value="1"/>
</dbReference>
<dbReference type="CDD" id="cd19935">
    <property type="entry name" value="REC_OmpR_CusR-like"/>
    <property type="match status" value="1"/>
</dbReference>
<dbReference type="EMBL" id="JAHHHV010000055">
    <property type="protein sequence ID" value="MBW4465650.1"/>
    <property type="molecule type" value="Genomic_DNA"/>
</dbReference>
<dbReference type="Pfam" id="PF01627">
    <property type="entry name" value="Hpt"/>
    <property type="match status" value="1"/>
</dbReference>
<dbReference type="Gene3D" id="3.40.50.2300">
    <property type="match status" value="3"/>
</dbReference>
<feature type="domain" description="Response regulatory" evidence="5">
    <location>
        <begin position="485"/>
        <end position="601"/>
    </location>
</feature>
<dbReference type="InterPro" id="IPR001789">
    <property type="entry name" value="Sig_transdc_resp-reg_receiver"/>
</dbReference>
<proteinExistence type="predicted"/>
<feature type="domain" description="HPt" evidence="6">
    <location>
        <begin position="246"/>
        <end position="351"/>
    </location>
</feature>
<dbReference type="InterPro" id="IPR008207">
    <property type="entry name" value="Sig_transdc_His_kin_Hpt_dom"/>
</dbReference>
<feature type="domain" description="OmpR/PhoB-type" evidence="7">
    <location>
        <begin position="124"/>
        <end position="223"/>
    </location>
</feature>
<dbReference type="GO" id="GO:0032993">
    <property type="term" value="C:protein-DNA complex"/>
    <property type="evidence" value="ECO:0007669"/>
    <property type="project" value="TreeGrafter"/>
</dbReference>
<reference evidence="8" key="1">
    <citation type="submission" date="2021-05" db="EMBL/GenBank/DDBJ databases">
        <authorList>
            <person name="Pietrasiak N."/>
            <person name="Ward R."/>
            <person name="Stajich J.E."/>
            <person name="Kurbessoian T."/>
        </authorList>
    </citation>
    <scope>NUCLEOTIDE SEQUENCE</scope>
    <source>
        <strain evidence="8">GSE-TBD4-15B</strain>
    </source>
</reference>
<feature type="modified residue" description="4-aspartylphosphate" evidence="3">
    <location>
        <position position="534"/>
    </location>
</feature>
<reference evidence="8" key="2">
    <citation type="journal article" date="2022" name="Microbiol. Resour. Announc.">
        <title>Metagenome Sequencing to Explore Phylogenomics of Terrestrial Cyanobacteria.</title>
        <authorList>
            <person name="Ward R.D."/>
            <person name="Stajich J.E."/>
            <person name="Johansen J.R."/>
            <person name="Huntemann M."/>
            <person name="Clum A."/>
            <person name="Foster B."/>
            <person name="Foster B."/>
            <person name="Roux S."/>
            <person name="Palaniappan K."/>
            <person name="Varghese N."/>
            <person name="Mukherjee S."/>
            <person name="Reddy T.B.K."/>
            <person name="Daum C."/>
            <person name="Copeland A."/>
            <person name="Chen I.A."/>
            <person name="Ivanova N.N."/>
            <person name="Kyrpides N.C."/>
            <person name="Shapiro N."/>
            <person name="Eloe-Fadrosh E.A."/>
            <person name="Pietrasiak N."/>
        </authorList>
    </citation>
    <scope>NUCLEOTIDE SEQUENCE</scope>
    <source>
        <strain evidence="8">GSE-TBD4-15B</strain>
    </source>
</reference>
<feature type="DNA-binding region" description="OmpR/PhoB-type" evidence="4">
    <location>
        <begin position="124"/>
        <end position="223"/>
    </location>
</feature>
<dbReference type="InterPro" id="IPR036388">
    <property type="entry name" value="WH-like_DNA-bd_sf"/>
</dbReference>
<feature type="modified residue" description="4-aspartylphosphate" evidence="3">
    <location>
        <position position="51"/>
    </location>
</feature>
<evidence type="ECO:0000256" key="4">
    <source>
        <dbReference type="PROSITE-ProRule" id="PRU01091"/>
    </source>
</evidence>
<accession>A0A951PAZ2</accession>
<dbReference type="InterPro" id="IPR001867">
    <property type="entry name" value="OmpR/PhoB-type_DNA-bd"/>
</dbReference>
<evidence type="ECO:0000256" key="2">
    <source>
        <dbReference type="PROSITE-ProRule" id="PRU00110"/>
    </source>
</evidence>
<dbReference type="SUPFAM" id="SSF47226">
    <property type="entry name" value="Histidine-containing phosphotransfer domain, HPT domain"/>
    <property type="match status" value="1"/>
</dbReference>
<evidence type="ECO:0000259" key="6">
    <source>
        <dbReference type="PROSITE" id="PS50894"/>
    </source>
</evidence>
<dbReference type="GO" id="GO:0000976">
    <property type="term" value="F:transcription cis-regulatory region binding"/>
    <property type="evidence" value="ECO:0007669"/>
    <property type="project" value="TreeGrafter"/>
</dbReference>
<evidence type="ECO:0000313" key="8">
    <source>
        <dbReference type="EMBL" id="MBW4465650.1"/>
    </source>
</evidence>
<feature type="domain" description="Response regulatory" evidence="5">
    <location>
        <begin position="2"/>
        <end position="116"/>
    </location>
</feature>
<feature type="domain" description="Response regulatory" evidence="5">
    <location>
        <begin position="360"/>
        <end position="476"/>
    </location>
</feature>
<dbReference type="Gene3D" id="1.20.120.160">
    <property type="entry name" value="HPT domain"/>
    <property type="match status" value="1"/>
</dbReference>
<dbReference type="PROSITE" id="PS50110">
    <property type="entry name" value="RESPONSE_REGULATORY"/>
    <property type="match status" value="3"/>
</dbReference>
<gene>
    <name evidence="8" type="ORF">KME07_09450</name>
</gene>
<evidence type="ECO:0000259" key="7">
    <source>
        <dbReference type="PROSITE" id="PS51755"/>
    </source>
</evidence>
<comment type="caution">
    <text evidence="8">The sequence shown here is derived from an EMBL/GenBank/DDBJ whole genome shotgun (WGS) entry which is preliminary data.</text>
</comment>
<keyword evidence="1 4" id="KW-0238">DNA-binding</keyword>
<name>A0A951PAZ2_9CYAN</name>
<dbReference type="SMART" id="SM00448">
    <property type="entry name" value="REC"/>
    <property type="match status" value="3"/>
</dbReference>
<dbReference type="Gene3D" id="1.10.10.10">
    <property type="entry name" value="Winged helix-like DNA-binding domain superfamily/Winged helix DNA-binding domain"/>
    <property type="match status" value="1"/>
</dbReference>
<dbReference type="Pfam" id="PF00486">
    <property type="entry name" value="Trans_reg_C"/>
    <property type="match status" value="1"/>
</dbReference>
<dbReference type="InterPro" id="IPR011006">
    <property type="entry name" value="CheY-like_superfamily"/>
</dbReference>